<dbReference type="InterPro" id="IPR043454">
    <property type="entry name" value="NPH3/RPT2-like"/>
</dbReference>
<evidence type="ECO:0000259" key="3">
    <source>
        <dbReference type="PROSITE" id="PS51649"/>
    </source>
</evidence>
<evidence type="ECO:0000256" key="2">
    <source>
        <dbReference type="PROSITE-ProRule" id="PRU00982"/>
    </source>
</evidence>
<evidence type="ECO:0000313" key="5">
    <source>
        <dbReference type="Proteomes" id="UP001154282"/>
    </source>
</evidence>
<feature type="domain" description="NPH3" evidence="3">
    <location>
        <begin position="1"/>
        <end position="200"/>
    </location>
</feature>
<name>A0AAV0RRR9_9ROSI</name>
<sequence>SSYKPRSLSELSLAVACEESGISSRILPQPLLTSVLNSIIVLHTCEIPPPTLFPASLEDINNLVPRILIRDPRLVKGSLLVDFELQKRQRVIVETIVGLLPTQYRKSPDPMSFLSGLLKTAIATSTANSYRSYLERRIRLQLDQTILEDFLIPTHAHGAITTTTAPRLQDTDSILRILVVAVVDRGEKGDDDGLGTADSK</sequence>
<comment type="similarity">
    <text evidence="2">Belongs to the NPH3 family.</text>
</comment>
<organism evidence="4 5">
    <name type="scientific">Linum tenue</name>
    <dbReference type="NCBI Taxonomy" id="586396"/>
    <lineage>
        <taxon>Eukaryota</taxon>
        <taxon>Viridiplantae</taxon>
        <taxon>Streptophyta</taxon>
        <taxon>Embryophyta</taxon>
        <taxon>Tracheophyta</taxon>
        <taxon>Spermatophyta</taxon>
        <taxon>Magnoliopsida</taxon>
        <taxon>eudicotyledons</taxon>
        <taxon>Gunneridae</taxon>
        <taxon>Pentapetalae</taxon>
        <taxon>rosids</taxon>
        <taxon>fabids</taxon>
        <taxon>Malpighiales</taxon>
        <taxon>Linaceae</taxon>
        <taxon>Linum</taxon>
    </lineage>
</organism>
<dbReference type="EMBL" id="CAMGYJ010000011">
    <property type="protein sequence ID" value="CAI0559047.1"/>
    <property type="molecule type" value="Genomic_DNA"/>
</dbReference>
<dbReference type="PROSITE" id="PS51649">
    <property type="entry name" value="NPH3"/>
    <property type="match status" value="1"/>
</dbReference>
<feature type="non-terminal residue" evidence="4">
    <location>
        <position position="1"/>
    </location>
</feature>
<dbReference type="Pfam" id="PF03000">
    <property type="entry name" value="NPH3"/>
    <property type="match status" value="1"/>
</dbReference>
<accession>A0AAV0RRR9</accession>
<dbReference type="InterPro" id="IPR027356">
    <property type="entry name" value="NPH3_dom"/>
</dbReference>
<dbReference type="PANTHER" id="PTHR32370">
    <property type="entry name" value="OS12G0117600 PROTEIN"/>
    <property type="match status" value="1"/>
</dbReference>
<reference evidence="4" key="1">
    <citation type="submission" date="2022-08" db="EMBL/GenBank/DDBJ databases">
        <authorList>
            <person name="Gutierrez-Valencia J."/>
        </authorList>
    </citation>
    <scope>NUCLEOTIDE SEQUENCE</scope>
</reference>
<gene>
    <name evidence="4" type="ORF">LITE_LOCUS49034</name>
</gene>
<dbReference type="Proteomes" id="UP001154282">
    <property type="component" value="Unassembled WGS sequence"/>
</dbReference>
<evidence type="ECO:0000313" key="4">
    <source>
        <dbReference type="EMBL" id="CAI0559047.1"/>
    </source>
</evidence>
<keyword evidence="1" id="KW-0833">Ubl conjugation pathway</keyword>
<keyword evidence="5" id="KW-1185">Reference proteome</keyword>
<protein>
    <recommendedName>
        <fullName evidence="3">NPH3 domain-containing protein</fullName>
    </recommendedName>
</protein>
<evidence type="ECO:0000256" key="1">
    <source>
        <dbReference type="ARBA" id="ARBA00022786"/>
    </source>
</evidence>
<comment type="caution">
    <text evidence="4">The sequence shown here is derived from an EMBL/GenBank/DDBJ whole genome shotgun (WGS) entry which is preliminary data.</text>
</comment>
<proteinExistence type="inferred from homology"/>
<dbReference type="AlphaFoldDB" id="A0AAV0RRR9"/>